<dbReference type="PANTHER" id="PTHR10174">
    <property type="entry name" value="ALPHA-TOCOPHEROL TRANSFER PROTEIN-RELATED"/>
    <property type="match status" value="1"/>
</dbReference>
<name>A0A6J2XZB6_SITOR</name>
<evidence type="ECO:0000313" key="2">
    <source>
        <dbReference type="Proteomes" id="UP000504635"/>
    </source>
</evidence>
<dbReference type="PRINTS" id="PR00180">
    <property type="entry name" value="CRETINALDHBP"/>
</dbReference>
<dbReference type="GO" id="GO:0016020">
    <property type="term" value="C:membrane"/>
    <property type="evidence" value="ECO:0007669"/>
    <property type="project" value="TreeGrafter"/>
</dbReference>
<feature type="domain" description="CRAL-TRIO" evidence="1">
    <location>
        <begin position="92"/>
        <end position="254"/>
    </location>
</feature>
<dbReference type="InterPro" id="IPR036865">
    <property type="entry name" value="CRAL-TRIO_dom_sf"/>
</dbReference>
<accession>A0A6J2XZB6</accession>
<dbReference type="AlphaFoldDB" id="A0A6J2XZB6"/>
<dbReference type="InterPro" id="IPR001251">
    <property type="entry name" value="CRAL-TRIO_dom"/>
</dbReference>
<dbReference type="Pfam" id="PF00650">
    <property type="entry name" value="CRAL_TRIO"/>
    <property type="match status" value="1"/>
</dbReference>
<gene>
    <name evidence="3" type="primary">LOC115882465</name>
</gene>
<dbReference type="Gene3D" id="3.40.525.10">
    <property type="entry name" value="CRAL-TRIO lipid binding domain"/>
    <property type="match status" value="1"/>
</dbReference>
<dbReference type="GeneID" id="115882465"/>
<keyword evidence="2" id="KW-1185">Reference proteome</keyword>
<protein>
    <submittedName>
        <fullName evidence="3">Alpha-tocopherol transfer protein-like</fullName>
    </submittedName>
</protein>
<reference evidence="3" key="1">
    <citation type="submission" date="2025-08" db="UniProtKB">
        <authorList>
            <consortium name="RefSeq"/>
        </authorList>
    </citation>
    <scope>IDENTIFICATION</scope>
    <source>
        <tissue evidence="3">Gonads</tissue>
    </source>
</reference>
<dbReference type="InterPro" id="IPR036273">
    <property type="entry name" value="CRAL/TRIO_N_dom_sf"/>
</dbReference>
<dbReference type="InParanoid" id="A0A6J2XZB6"/>
<proteinExistence type="predicted"/>
<evidence type="ECO:0000259" key="1">
    <source>
        <dbReference type="PROSITE" id="PS50191"/>
    </source>
</evidence>
<dbReference type="Gene3D" id="1.20.5.1200">
    <property type="entry name" value="Alpha-tocopherol transfer"/>
    <property type="match status" value="1"/>
</dbReference>
<dbReference type="OrthoDB" id="6575879at2759"/>
<dbReference type="SUPFAM" id="SSF46938">
    <property type="entry name" value="CRAL/TRIO N-terminal domain"/>
    <property type="match status" value="1"/>
</dbReference>
<dbReference type="RefSeq" id="XP_030756396.1">
    <property type="nucleotide sequence ID" value="XM_030900536.1"/>
</dbReference>
<dbReference type="CDD" id="cd00170">
    <property type="entry name" value="SEC14"/>
    <property type="match status" value="1"/>
</dbReference>
<dbReference type="PROSITE" id="PS50191">
    <property type="entry name" value="CRAL_TRIO"/>
    <property type="match status" value="1"/>
</dbReference>
<dbReference type="SUPFAM" id="SSF52087">
    <property type="entry name" value="CRAL/TRIO domain"/>
    <property type="match status" value="1"/>
</dbReference>
<dbReference type="Proteomes" id="UP000504635">
    <property type="component" value="Unplaced"/>
</dbReference>
<dbReference type="KEGG" id="soy:115882465"/>
<dbReference type="GO" id="GO:1902936">
    <property type="term" value="F:phosphatidylinositol bisphosphate binding"/>
    <property type="evidence" value="ECO:0007669"/>
    <property type="project" value="TreeGrafter"/>
</dbReference>
<evidence type="ECO:0000313" key="3">
    <source>
        <dbReference type="RefSeq" id="XP_030756396.1"/>
    </source>
</evidence>
<dbReference type="PANTHER" id="PTHR10174:SF222">
    <property type="entry name" value="GH10083P-RELATED"/>
    <property type="match status" value="1"/>
</dbReference>
<sequence>MGKPLLVVDANIIYKHIEAEFGKKQTDIEDCINILEEWFKTQPHLPEQPNRTLIRAFLFFNKFSIERCKEKLDMYYTIRNKLPEMFQYNPASAEMIKNSKVSYIVPLPKLAPDNRRIIFCKFSDQYGPEDFDMEKYLCHILNTFEVLMREDLFLGSHFVVDAGSVKMGHVTKVNPMTLKKSSVIMEKVYTNRVASIHCINFYPALETTMNIIKSIIPAKIAKRFHYHKNAEALFSIFPKSIIPSDIGGDESSLDELNNRWIEKFGQYKDLFDKLGAMRVNESLRPTRLVNDEVLGYYGNFKKLDVD</sequence>
<organism evidence="2 3">
    <name type="scientific">Sitophilus oryzae</name>
    <name type="common">Rice weevil</name>
    <name type="synonym">Curculio oryzae</name>
    <dbReference type="NCBI Taxonomy" id="7048"/>
    <lineage>
        <taxon>Eukaryota</taxon>
        <taxon>Metazoa</taxon>
        <taxon>Ecdysozoa</taxon>
        <taxon>Arthropoda</taxon>
        <taxon>Hexapoda</taxon>
        <taxon>Insecta</taxon>
        <taxon>Pterygota</taxon>
        <taxon>Neoptera</taxon>
        <taxon>Endopterygota</taxon>
        <taxon>Coleoptera</taxon>
        <taxon>Polyphaga</taxon>
        <taxon>Cucujiformia</taxon>
        <taxon>Curculionidae</taxon>
        <taxon>Dryophthorinae</taxon>
        <taxon>Sitophilus</taxon>
    </lineage>
</organism>